<dbReference type="SUPFAM" id="SSF46785">
    <property type="entry name" value="Winged helix' DNA-binding domain"/>
    <property type="match status" value="1"/>
</dbReference>
<proteinExistence type="predicted"/>
<sequence>MSELTVLQAVRLKGRVTFTELAATLVEDAAGVAETVEQLIASGLMVGGAVLKLTDRGRARLSELLDEERTGVDATALAAVYDEFRPVNADFKAVATDWQLKAGEPNTHDDSDYDAAVLNRLNDLHQRAMAIIAAAAGHVPRLGVYAVKLQRALDKINSGETVWLTRPMIDSYHTVWFELHEELILVTGLTREDEASAGHAQ</sequence>
<organism evidence="1 2">
    <name type="scientific">Mycobacterium botniense</name>
    <dbReference type="NCBI Taxonomy" id="84962"/>
    <lineage>
        <taxon>Bacteria</taxon>
        <taxon>Bacillati</taxon>
        <taxon>Actinomycetota</taxon>
        <taxon>Actinomycetes</taxon>
        <taxon>Mycobacteriales</taxon>
        <taxon>Mycobacteriaceae</taxon>
        <taxon>Mycobacterium</taxon>
    </lineage>
</organism>
<reference evidence="1 2" key="1">
    <citation type="journal article" date="2019" name="Emerg. Microbes Infect.">
        <title>Comprehensive subspecies identification of 175 nontuberculous mycobacteria species based on 7547 genomic profiles.</title>
        <authorList>
            <person name="Matsumoto Y."/>
            <person name="Kinjo T."/>
            <person name="Motooka D."/>
            <person name="Nabeya D."/>
            <person name="Jung N."/>
            <person name="Uechi K."/>
            <person name="Horii T."/>
            <person name="Iida T."/>
            <person name="Fujita J."/>
            <person name="Nakamura S."/>
        </authorList>
    </citation>
    <scope>NUCLEOTIDE SEQUENCE [LARGE SCALE GENOMIC DNA]</scope>
    <source>
        <strain evidence="1 2">JCM 17322</strain>
    </source>
</reference>
<dbReference type="AlphaFoldDB" id="A0A7I9XYZ3"/>
<dbReference type="InterPro" id="IPR036390">
    <property type="entry name" value="WH_DNA-bd_sf"/>
</dbReference>
<protein>
    <submittedName>
        <fullName evidence="1">Uncharacterized protein</fullName>
    </submittedName>
</protein>
<dbReference type="Proteomes" id="UP000465361">
    <property type="component" value="Unassembled WGS sequence"/>
</dbReference>
<evidence type="ECO:0000313" key="2">
    <source>
        <dbReference type="Proteomes" id="UP000465361"/>
    </source>
</evidence>
<comment type="caution">
    <text evidence="1">The sequence shown here is derived from an EMBL/GenBank/DDBJ whole genome shotgun (WGS) entry which is preliminary data.</text>
</comment>
<gene>
    <name evidence="1" type="ORF">MBOT_23350</name>
</gene>
<keyword evidence="2" id="KW-1185">Reference proteome</keyword>
<dbReference type="EMBL" id="BLKW01000004">
    <property type="protein sequence ID" value="GFG74970.1"/>
    <property type="molecule type" value="Genomic_DNA"/>
</dbReference>
<dbReference type="RefSeq" id="WP_163757383.1">
    <property type="nucleotide sequence ID" value="NZ_BLKW01000004.1"/>
</dbReference>
<accession>A0A7I9XYZ3</accession>
<name>A0A7I9XYZ3_9MYCO</name>
<evidence type="ECO:0000313" key="1">
    <source>
        <dbReference type="EMBL" id="GFG74970.1"/>
    </source>
</evidence>